<dbReference type="Proteomes" id="UP000737420">
    <property type="component" value="Unassembled WGS sequence"/>
</dbReference>
<organism evidence="1 2">
    <name type="scientific">Aeromonas caviae</name>
    <name type="common">Aeromonas punctata</name>
    <dbReference type="NCBI Taxonomy" id="648"/>
    <lineage>
        <taxon>Bacteria</taxon>
        <taxon>Pseudomonadati</taxon>
        <taxon>Pseudomonadota</taxon>
        <taxon>Gammaproteobacteria</taxon>
        <taxon>Aeromonadales</taxon>
        <taxon>Aeromonadaceae</taxon>
        <taxon>Aeromonas</taxon>
    </lineage>
</organism>
<dbReference type="AlphaFoldDB" id="A0ABD0BE65"/>
<dbReference type="EMBL" id="BPOP01000071">
    <property type="protein sequence ID" value="GJB94035.1"/>
    <property type="molecule type" value="Genomic_DNA"/>
</dbReference>
<evidence type="ECO:0000313" key="2">
    <source>
        <dbReference type="Proteomes" id="UP000737420"/>
    </source>
</evidence>
<sequence length="79" mass="8318">MGEPVAEGLLGSQGNIRTLLLGEPVTQGLLGSQGNIRTHLLGEPVTGDRRPSRLAGQYLHYEGFGGRGKVPQPGACPQR</sequence>
<name>A0ABD0BE65_AERCA</name>
<accession>A0ABD0BE65</accession>
<reference evidence="1 2" key="1">
    <citation type="submission" date="2021-07" db="EMBL/GenBank/DDBJ databases">
        <title>Draft genome sequence of carbapenem-resistant Aeromonas spp. in Japan.</title>
        <authorList>
            <person name="Maehana S."/>
            <person name="Suzuki M."/>
            <person name="Kitasato H."/>
        </authorList>
    </citation>
    <scope>NUCLEOTIDE SEQUENCE [LARGE SCALE GENOMIC DNA]</scope>
    <source>
        <strain evidence="1 2">KAM382</strain>
    </source>
</reference>
<comment type="caution">
    <text evidence="1">The sequence shown here is derived from an EMBL/GenBank/DDBJ whole genome shotgun (WGS) entry which is preliminary data.</text>
</comment>
<evidence type="ECO:0000313" key="1">
    <source>
        <dbReference type="EMBL" id="GJB94035.1"/>
    </source>
</evidence>
<gene>
    <name evidence="1" type="ORF">KAM382_40960</name>
</gene>
<protein>
    <submittedName>
        <fullName evidence="1">Uncharacterized protein</fullName>
    </submittedName>
</protein>
<proteinExistence type="predicted"/>